<evidence type="ECO:0000313" key="4">
    <source>
        <dbReference type="EMBL" id="CTP81121.1"/>
    </source>
</evidence>
<keyword evidence="1" id="KW-0343">GTPase activation</keyword>
<gene>
    <name evidence="5" type="primary">bma-gap-1</name>
    <name evidence="4" type="synonym">Bma-gap-1</name>
    <name evidence="5" type="ORF">Bm5984</name>
    <name evidence="4" type="ORF">BM_Bm5984</name>
</gene>
<dbReference type="InterPro" id="IPR008936">
    <property type="entry name" value="Rho_GTPase_activation_prot"/>
</dbReference>
<sequence length="936" mass="106036">MLSSTCYVMSKCELSGRGHSVARASTFAPSSATSTLSSSSIAPVSPLVLPSSSSTLSSTSMVPEANCAASSSSPTLSLAENGGKMVTSTSASGTSTYYHHRSGRILCDGYLRLIEVLRVNIAQLRNLPTRSIHSNGTSSSPTDNNDHIRPITVLARLDTVNIFQSTSTANGNICCFGDDFVHEISNTFSQLHFLITENVSNRLPRQIGLVSIRKRDIVKHSGEDRWYRIQAITRQNDVSGQICIDVRCEPSRKCLAIKVVDYTGLNIREPADLYLLVTLQVATRVVQSKKLSIGINRESAETLFMECDGTILDDNQRTQKVQLRMSLWHDVLPGFNSYFQGQIRITLDDEIVEKEFIGPQWYYLKPRMTGDENDDGINNGGASDVLVTESQNPLNGYQQLGELRLRLFYTAEHVLPVEFYKPLQMNLVKSLTLQPFCASPAGILEYLPSVDILTIARPLMKIFVQAELIRPLLRILCSDDILKCQDVNTLFRSQSLATKIIHEQMKFFGHHYLVISIKPVIDMIYCENKCCEIDPMKLKQGDSLESNKLNLIVYGEIAFSRVVDSSHRCPLVLREMFSDLRELARQHFPGREDIQRLVLSSFIIMRFFAAALMNPKSFGLKRDQPEGVVCRTLVLLSKILQRLSNCVVSANSLTEKEPWLSSVLERFTDEQHRLAMLKFLNAISMAENATDVNGENLSVVRDGFFIERKIREKRRILRNLVNQKRRYVVLTENEICWQKTKADAEPKGRMRLQEVNQIEPVVDAKNVFRIASPDCEIQFQAPSTVEMNEWIVQIQKQRKRQLMIALRTNESNDAFEIDTERELEAIHAILYENAETLKQWKNTLEGTEIPVGHPCIPSALQDQLKNSENPEQAKQLFYSTLQGILHSTLLIEKSHDEIVNRYIKQIRYGKGTRELPIGDDNYLLLKSRFRKSTDKI</sequence>
<evidence type="ECO:0000256" key="1">
    <source>
        <dbReference type="ARBA" id="ARBA00022468"/>
    </source>
</evidence>
<dbReference type="InterPro" id="IPR039360">
    <property type="entry name" value="Ras_GTPase"/>
</dbReference>
<accession>A0A1I9GE84</accession>
<dbReference type="InterPro" id="IPR001849">
    <property type="entry name" value="PH_domain"/>
</dbReference>
<dbReference type="SUPFAM" id="SSF48350">
    <property type="entry name" value="GTPase activation domain, GAP"/>
    <property type="match status" value="1"/>
</dbReference>
<protein>
    <submittedName>
        <fullName evidence="4">BMA-GAP-1</fullName>
    </submittedName>
</protein>
<dbReference type="Pfam" id="PF00169">
    <property type="entry name" value="PH"/>
    <property type="match status" value="1"/>
</dbReference>
<evidence type="ECO:0000259" key="3">
    <source>
        <dbReference type="PROSITE" id="PS50018"/>
    </source>
</evidence>
<dbReference type="PROSITE" id="PS00509">
    <property type="entry name" value="RAS_GTPASE_ACTIV_1"/>
    <property type="match status" value="1"/>
</dbReference>
<dbReference type="CDD" id="cd05128">
    <property type="entry name" value="RasGAP_GAP1_like"/>
    <property type="match status" value="1"/>
</dbReference>
<dbReference type="PROSITE" id="PS50018">
    <property type="entry name" value="RAS_GTPASE_ACTIV_2"/>
    <property type="match status" value="1"/>
</dbReference>
<dbReference type="InterPro" id="IPR001936">
    <property type="entry name" value="RasGAP_dom"/>
</dbReference>
<dbReference type="AlphaFoldDB" id="A0A1I9GE84"/>
<dbReference type="PANTHER" id="PTHR10194">
    <property type="entry name" value="RAS GTPASE-ACTIVATING PROTEINS"/>
    <property type="match status" value="1"/>
</dbReference>
<dbReference type="SMART" id="SM00323">
    <property type="entry name" value="RasGAP"/>
    <property type="match status" value="1"/>
</dbReference>
<evidence type="ECO:0000259" key="2">
    <source>
        <dbReference type="PROSITE" id="PS50003"/>
    </source>
</evidence>
<dbReference type="SUPFAM" id="SSF50729">
    <property type="entry name" value="PH domain-like"/>
    <property type="match status" value="1"/>
</dbReference>
<dbReference type="Gene3D" id="2.30.29.30">
    <property type="entry name" value="Pleckstrin-homology domain (PH domain)/Phosphotyrosine-binding domain (PTB)"/>
    <property type="match status" value="1"/>
</dbReference>
<feature type="domain" description="Ras-GAP" evidence="3">
    <location>
        <begin position="451"/>
        <end position="645"/>
    </location>
</feature>
<evidence type="ECO:0000313" key="5">
    <source>
        <dbReference type="WormBase" id="Bm5984"/>
    </source>
</evidence>
<dbReference type="Gene3D" id="1.10.506.10">
    <property type="entry name" value="GTPase Activation - p120gap, domain 1"/>
    <property type="match status" value="1"/>
</dbReference>
<dbReference type="SMART" id="SM00233">
    <property type="entry name" value="PH"/>
    <property type="match status" value="1"/>
</dbReference>
<dbReference type="GO" id="GO:0005096">
    <property type="term" value="F:GTPase activator activity"/>
    <property type="evidence" value="ECO:0007669"/>
    <property type="project" value="UniProtKB-KW"/>
</dbReference>
<name>A0A1I9GE84_BRUMA</name>
<dbReference type="PANTHER" id="PTHR10194:SF148">
    <property type="entry name" value="GTPASE-ACTIVATING PROTEIN"/>
    <property type="match status" value="1"/>
</dbReference>
<dbReference type="InterPro" id="IPR023152">
    <property type="entry name" value="RasGAP_CS"/>
</dbReference>
<dbReference type="Pfam" id="PF00616">
    <property type="entry name" value="RasGAP"/>
    <property type="match status" value="1"/>
</dbReference>
<proteinExistence type="predicted"/>
<dbReference type="InterPro" id="IPR011993">
    <property type="entry name" value="PH-like_dom_sf"/>
</dbReference>
<reference evidence="4" key="1">
    <citation type="journal article" date="2007" name="Science">
        <title>Draft genome of the filarial nematode parasite Brugia malayi.</title>
        <authorList>
            <person name="Ghedin E."/>
            <person name="Wang S."/>
            <person name="Spiro D."/>
            <person name="Caler E."/>
            <person name="Zhao Q."/>
            <person name="Crabtree J."/>
            <person name="Allen J.E."/>
            <person name="Delcher A.L."/>
            <person name="Guiliano D.B."/>
            <person name="Miranda-Saavedra D."/>
            <person name="Angiuoli S.V."/>
            <person name="Creasy T."/>
            <person name="Amedeo P."/>
            <person name="Haas B."/>
            <person name="El-Sayed N.M."/>
            <person name="Wortman J.R."/>
            <person name="Feldblyum T."/>
            <person name="Tallon L."/>
            <person name="Schatz M."/>
            <person name="Shumway M."/>
            <person name="Koo H."/>
            <person name="Salzberg S.L."/>
            <person name="Schobel S."/>
            <person name="Pertea M."/>
            <person name="Pop M."/>
            <person name="White O."/>
            <person name="Barton G.J."/>
            <person name="Carlow C.K."/>
            <person name="Crawford M.J."/>
            <person name="Daub J."/>
            <person name="Dimmic M.W."/>
            <person name="Estes C.F."/>
            <person name="Foster J.M."/>
            <person name="Ganatra M."/>
            <person name="Gregory W.F."/>
            <person name="Johnson N.M."/>
            <person name="Jin J."/>
            <person name="Komuniecki R."/>
            <person name="Korf I."/>
            <person name="Kumar S."/>
            <person name="Laney S."/>
            <person name="Li B.W."/>
            <person name="Li W."/>
            <person name="Lindblom T.H."/>
            <person name="Lustigman S."/>
            <person name="Ma D."/>
            <person name="Maina C.V."/>
            <person name="Martin D.M."/>
            <person name="McCarter J.P."/>
            <person name="McReynolds L."/>
            <person name="Mitreva M."/>
            <person name="Nutman T.B."/>
            <person name="Parkinson J."/>
            <person name="Peregrin-Alvarez J.M."/>
            <person name="Poole C."/>
            <person name="Ren Q."/>
            <person name="Saunders L."/>
            <person name="Sluder A.E."/>
            <person name="Smith K."/>
            <person name="Stanke M."/>
            <person name="Unnasch T.R."/>
            <person name="Ware J."/>
            <person name="Wei A.D."/>
            <person name="Weil G."/>
            <person name="Williams D.J."/>
            <person name="Zhang Y."/>
            <person name="Williams S.A."/>
            <person name="Fraser-Liggett C."/>
            <person name="Slatko B."/>
            <person name="Blaxter M.L."/>
            <person name="Scott A.L."/>
        </authorList>
    </citation>
    <scope>NUCLEOTIDE SEQUENCE</scope>
    <source>
        <strain evidence="4">FR3</strain>
    </source>
</reference>
<dbReference type="PROSITE" id="PS50003">
    <property type="entry name" value="PH_DOMAIN"/>
    <property type="match status" value="1"/>
</dbReference>
<dbReference type="OMA" id="ANGNICC"/>
<dbReference type="WormBase" id="Bm5984">
    <property type="protein sequence ID" value="BM41267"/>
    <property type="gene ID" value="WBGene00226245"/>
    <property type="gene designation" value="Bma-gap-1"/>
</dbReference>
<dbReference type="EMBL" id="LN856924">
    <property type="protein sequence ID" value="CTP81121.1"/>
    <property type="molecule type" value="Genomic_DNA"/>
</dbReference>
<feature type="domain" description="PH" evidence="2">
    <location>
        <begin position="698"/>
        <end position="799"/>
    </location>
</feature>
<reference evidence="4" key="2">
    <citation type="submission" date="2012-12" db="EMBL/GenBank/DDBJ databases">
        <authorList>
            <consortium name="WormBase Consortium"/>
            <person name="Ghedin E."/>
            <person name="Paulini M."/>
        </authorList>
    </citation>
    <scope>NUCLEOTIDE SEQUENCE</scope>
    <source>
        <strain evidence="4">FR3</strain>
    </source>
</reference>
<organism evidence="4">
    <name type="scientific">Brugia malayi</name>
    <name type="common">Filarial nematode worm</name>
    <dbReference type="NCBI Taxonomy" id="6279"/>
    <lineage>
        <taxon>Eukaryota</taxon>
        <taxon>Metazoa</taxon>
        <taxon>Ecdysozoa</taxon>
        <taxon>Nematoda</taxon>
        <taxon>Chromadorea</taxon>
        <taxon>Rhabditida</taxon>
        <taxon>Spirurina</taxon>
        <taxon>Spiruromorpha</taxon>
        <taxon>Filarioidea</taxon>
        <taxon>Onchocercidae</taxon>
        <taxon>Brugia</taxon>
    </lineage>
</organism>